<evidence type="ECO:0000313" key="1">
    <source>
        <dbReference type="EMBL" id="CAE7251535.1"/>
    </source>
</evidence>
<name>A0A812LXV2_SYMPI</name>
<sequence>MDALNEQSSEIRLTSFAVVVENPSDWNNLDRILKACGVFNVVDIRFIRETTKPQDPRCQKCLDLGQRPDGSGYRIWPSTALCSQELIAEGFLSMATALDESS</sequence>
<comment type="caution">
    <text evidence="1">The sequence shown here is derived from an EMBL/GenBank/DDBJ whole genome shotgun (WGS) entry which is preliminary data.</text>
</comment>
<proteinExistence type="predicted"/>
<accession>A0A812LXV2</accession>
<reference evidence="1" key="1">
    <citation type="submission" date="2021-02" db="EMBL/GenBank/DDBJ databases">
        <authorList>
            <person name="Dougan E. K."/>
            <person name="Rhodes N."/>
            <person name="Thang M."/>
            <person name="Chan C."/>
        </authorList>
    </citation>
    <scope>NUCLEOTIDE SEQUENCE</scope>
</reference>
<dbReference type="OrthoDB" id="241340at2759"/>
<keyword evidence="2" id="KW-1185">Reference proteome</keyword>
<dbReference type="EMBL" id="CAJNIZ010006630">
    <property type="protein sequence ID" value="CAE7251535.1"/>
    <property type="molecule type" value="Genomic_DNA"/>
</dbReference>
<dbReference type="Proteomes" id="UP000649617">
    <property type="component" value="Unassembled WGS sequence"/>
</dbReference>
<dbReference type="AlphaFoldDB" id="A0A812LXV2"/>
<feature type="non-terminal residue" evidence="1">
    <location>
        <position position="102"/>
    </location>
</feature>
<organism evidence="1 2">
    <name type="scientific">Symbiodinium pilosum</name>
    <name type="common">Dinoflagellate</name>
    <dbReference type="NCBI Taxonomy" id="2952"/>
    <lineage>
        <taxon>Eukaryota</taxon>
        <taxon>Sar</taxon>
        <taxon>Alveolata</taxon>
        <taxon>Dinophyceae</taxon>
        <taxon>Suessiales</taxon>
        <taxon>Symbiodiniaceae</taxon>
        <taxon>Symbiodinium</taxon>
    </lineage>
</organism>
<evidence type="ECO:0000313" key="2">
    <source>
        <dbReference type="Proteomes" id="UP000649617"/>
    </source>
</evidence>
<protein>
    <submittedName>
        <fullName evidence="1">TrmH protein</fullName>
    </submittedName>
</protein>
<gene>
    <name evidence="1" type="primary">trmH</name>
    <name evidence="1" type="ORF">SPIL2461_LOCUS4881</name>
</gene>